<dbReference type="Pfam" id="PF02397">
    <property type="entry name" value="Bac_transf"/>
    <property type="match status" value="1"/>
</dbReference>
<evidence type="ECO:0000313" key="5">
    <source>
        <dbReference type="EMBL" id="MBB5376636.1"/>
    </source>
</evidence>
<keyword evidence="2" id="KW-1133">Transmembrane helix</keyword>
<reference evidence="4" key="1">
    <citation type="journal article" date="2014" name="Int. J. Syst. Evol. Microbiol.">
        <title>Complete genome of a new Firmicutes species belonging to the dominant human colonic microbiota ('Ruminococcus bicirculans') reveals two chromosomes and a selective capacity to utilize plant glucans.</title>
        <authorList>
            <consortium name="NISC Comparative Sequencing Program"/>
            <person name="Wegmann U."/>
            <person name="Louis P."/>
            <person name="Goesmann A."/>
            <person name="Henrissat B."/>
            <person name="Duncan S.H."/>
            <person name="Flint H.J."/>
        </authorList>
    </citation>
    <scope>NUCLEOTIDE SEQUENCE</scope>
    <source>
        <strain evidence="4">CGMCC 1.18437</strain>
    </source>
</reference>
<feature type="domain" description="Bacterial sugar transferase" evidence="3">
    <location>
        <begin position="235"/>
        <end position="416"/>
    </location>
</feature>
<reference evidence="5 6" key="3">
    <citation type="submission" date="2020-08" db="EMBL/GenBank/DDBJ databases">
        <title>Genomic Encyclopedia of Type Strains, Phase IV (KMG-IV): sequencing the most valuable type-strain genomes for metagenomic binning, comparative biology and taxonomic classification.</title>
        <authorList>
            <person name="Goeker M."/>
        </authorList>
    </citation>
    <scope>NUCLEOTIDE SEQUENCE [LARGE SCALE GENOMIC DNA]</scope>
    <source>
        <strain evidence="5 6">DSM 27521</strain>
    </source>
</reference>
<reference evidence="7" key="2">
    <citation type="journal article" date="2019" name="Int. J. Syst. Evol. Microbiol.">
        <title>The Global Catalogue of Microorganisms (GCM) 10K type strain sequencing project: providing services to taxonomists for standard genome sequencing and annotation.</title>
        <authorList>
            <consortium name="The Broad Institute Genomics Platform"/>
            <consortium name="The Broad Institute Genome Sequencing Center for Infectious Disease"/>
            <person name="Wu L."/>
            <person name="Ma J."/>
        </authorList>
    </citation>
    <scope>NUCLEOTIDE SEQUENCE [LARGE SCALE GENOMIC DNA]</scope>
    <source>
        <strain evidence="7">CGMCC 1.18437</strain>
    </source>
</reference>
<keyword evidence="5" id="KW-0808">Transferase</keyword>
<protein>
    <submittedName>
        <fullName evidence="5">Lipopolysaccharide/colanic/teichoic acid biosynthesis glycosyltransferase</fullName>
    </submittedName>
</protein>
<keyword evidence="2" id="KW-0472">Membrane</keyword>
<sequence>MTVAMYVNHFHANPFGLLRDQLRFALGLTDAAGALVSSVVVGAVLQPADFTINTGLWCMSAGLAWTLTKAPAHIIPLEPYSRALRVPVLAAAVFTLLHVITGTPITLGFTCGLAALWSVCMMLARVFYRRQSPPLLVGVLPGAEASVVEHDLIRYVPLDRATDTSLNTIDALLLEPSRLPDRGWMEVMMHAQASGMHVWMPATLLEELRGRVSLEYLNSGQMTRRQFVAPYAPLKRILDVAAVALLSPLLLPIMAAVALVVLLDAGRPVLFWQTRVGQNGAPFRIAKFRTMRPDSERHGQVFATAGDARITRVGRFLRKFRLDELPQFWNVLRGEMSIIGPRPEQQAFVEQFNEKLHLYPVRHWVKPGITGWAQVTQGYAADADETYLKLRYDVYYIKHFSFWLDARIVARTLWTMATGFGAR</sequence>
<dbReference type="PANTHER" id="PTHR30576:SF0">
    <property type="entry name" value="UNDECAPRENYL-PHOSPHATE N-ACETYLGALACTOSAMINYL 1-PHOSPHATE TRANSFERASE-RELATED"/>
    <property type="match status" value="1"/>
</dbReference>
<dbReference type="Proteomes" id="UP000539473">
    <property type="component" value="Unassembled WGS sequence"/>
</dbReference>
<accession>A0A7W8KGL6</accession>
<feature type="transmembrane region" description="Helical" evidence="2">
    <location>
        <begin position="106"/>
        <end position="128"/>
    </location>
</feature>
<evidence type="ECO:0000313" key="6">
    <source>
        <dbReference type="Proteomes" id="UP000539473"/>
    </source>
</evidence>
<dbReference type="EMBL" id="JACHFK010000004">
    <property type="protein sequence ID" value="MBB5376636.1"/>
    <property type="molecule type" value="Genomic_DNA"/>
</dbReference>
<dbReference type="PANTHER" id="PTHR30576">
    <property type="entry name" value="COLANIC BIOSYNTHESIS UDP-GLUCOSE LIPID CARRIER TRANSFERASE"/>
    <property type="match status" value="1"/>
</dbReference>
<organism evidence="5 6">
    <name type="scientific">Deinococcus metalli</name>
    <dbReference type="NCBI Taxonomy" id="1141878"/>
    <lineage>
        <taxon>Bacteria</taxon>
        <taxon>Thermotogati</taxon>
        <taxon>Deinococcota</taxon>
        <taxon>Deinococci</taxon>
        <taxon>Deinococcales</taxon>
        <taxon>Deinococcaceae</taxon>
        <taxon>Deinococcus</taxon>
    </lineage>
</organism>
<evidence type="ECO:0000313" key="4">
    <source>
        <dbReference type="EMBL" id="GHF42611.1"/>
    </source>
</evidence>
<keyword evidence="2" id="KW-0812">Transmembrane</keyword>
<evidence type="ECO:0000313" key="7">
    <source>
        <dbReference type="Proteomes" id="UP000619376"/>
    </source>
</evidence>
<comment type="caution">
    <text evidence="5">The sequence shown here is derived from an EMBL/GenBank/DDBJ whole genome shotgun (WGS) entry which is preliminary data.</text>
</comment>
<evidence type="ECO:0000259" key="3">
    <source>
        <dbReference type="Pfam" id="PF02397"/>
    </source>
</evidence>
<dbReference type="AlphaFoldDB" id="A0A7W8KGL6"/>
<dbReference type="RefSeq" id="WP_184111378.1">
    <property type="nucleotide sequence ID" value="NZ_BNAJ01000004.1"/>
</dbReference>
<proteinExistence type="inferred from homology"/>
<gene>
    <name evidence="4" type="ORF">GCM10017781_18660</name>
    <name evidence="5" type="ORF">HNQ07_002100</name>
</gene>
<dbReference type="InterPro" id="IPR003362">
    <property type="entry name" value="Bact_transf"/>
</dbReference>
<dbReference type="GO" id="GO:0016780">
    <property type="term" value="F:phosphotransferase activity, for other substituted phosphate groups"/>
    <property type="evidence" value="ECO:0007669"/>
    <property type="project" value="TreeGrafter"/>
</dbReference>
<comment type="similarity">
    <text evidence="1">Belongs to the bacterial sugar transferase family.</text>
</comment>
<dbReference type="Proteomes" id="UP000619376">
    <property type="component" value="Unassembled WGS sequence"/>
</dbReference>
<feature type="transmembrane region" description="Helical" evidence="2">
    <location>
        <begin position="24"/>
        <end position="44"/>
    </location>
</feature>
<feature type="transmembrane region" description="Helical" evidence="2">
    <location>
        <begin position="240"/>
        <end position="263"/>
    </location>
</feature>
<evidence type="ECO:0000256" key="2">
    <source>
        <dbReference type="SAM" id="Phobius"/>
    </source>
</evidence>
<evidence type="ECO:0000256" key="1">
    <source>
        <dbReference type="ARBA" id="ARBA00006464"/>
    </source>
</evidence>
<keyword evidence="7" id="KW-1185">Reference proteome</keyword>
<dbReference type="EMBL" id="BNAJ01000004">
    <property type="protein sequence ID" value="GHF42611.1"/>
    <property type="molecule type" value="Genomic_DNA"/>
</dbReference>
<name>A0A7W8KGL6_9DEIO</name>
<reference evidence="4" key="4">
    <citation type="submission" date="2024-05" db="EMBL/GenBank/DDBJ databases">
        <authorList>
            <person name="Sun Q."/>
            <person name="Zhou Y."/>
        </authorList>
    </citation>
    <scope>NUCLEOTIDE SEQUENCE</scope>
    <source>
        <strain evidence="4">CGMCC 1.18437</strain>
    </source>
</reference>